<dbReference type="Proteomes" id="UP000059680">
    <property type="component" value="Chromosome 1"/>
</dbReference>
<feature type="chain" id="PRO_5012136093" evidence="1">
    <location>
        <begin position="16"/>
        <end position="117"/>
    </location>
</feature>
<evidence type="ECO:0000313" key="3">
    <source>
        <dbReference type="Proteomes" id="UP000059680"/>
    </source>
</evidence>
<dbReference type="AlphaFoldDB" id="A0A0P0V789"/>
<reference evidence="2 3" key="2">
    <citation type="journal article" date="2013" name="Plant Cell Physiol.">
        <title>Rice Annotation Project Database (RAP-DB): an integrative and interactive database for rice genomics.</title>
        <authorList>
            <person name="Sakai H."/>
            <person name="Lee S.S."/>
            <person name="Tanaka T."/>
            <person name="Numa H."/>
            <person name="Kim J."/>
            <person name="Kawahara Y."/>
            <person name="Wakimoto H."/>
            <person name="Yang C.C."/>
            <person name="Iwamoto M."/>
            <person name="Abe T."/>
            <person name="Yamada Y."/>
            <person name="Muto A."/>
            <person name="Inokuchi H."/>
            <person name="Ikemura T."/>
            <person name="Matsumoto T."/>
            <person name="Sasaki T."/>
            <person name="Itoh T."/>
        </authorList>
    </citation>
    <scope>NUCLEOTIDE SEQUENCE [LARGE SCALE GENOMIC DNA]</scope>
    <source>
        <strain evidence="3">cv. Nipponbare</strain>
    </source>
</reference>
<accession>A0A0P0V789</accession>
<sequence>MFLFAFFATIDSVILDELNGLDGDEVDELDGEWIGNGKRPPSGSGCPFFLALKAIFAGGPVARLRKSTISAGVEVQADGLSACENMIWPPRKSLFLVVRFLREHTTSTPHTIYLIAI</sequence>
<dbReference type="Gramene" id="Os01t0709100-01">
    <property type="protein sequence ID" value="Os01t0709100-01"/>
    <property type="gene ID" value="Os01g0709100"/>
</dbReference>
<protein>
    <submittedName>
        <fullName evidence="2">Os01g0709100 protein</fullName>
    </submittedName>
</protein>
<keyword evidence="3" id="KW-1185">Reference proteome</keyword>
<evidence type="ECO:0000313" key="2">
    <source>
        <dbReference type="EMBL" id="BAS73964.1"/>
    </source>
</evidence>
<gene>
    <name evidence="2" type="ordered locus">Os01g0709100</name>
    <name evidence="2" type="ORF">OSNPB_010709100</name>
</gene>
<name>A0A0P0V789_ORYSJ</name>
<reference evidence="2 3" key="3">
    <citation type="journal article" date="2013" name="Rice">
        <title>Improvement of the Oryza sativa Nipponbare reference genome using next generation sequence and optical map data.</title>
        <authorList>
            <person name="Kawahara Y."/>
            <person name="de la Bastide M."/>
            <person name="Hamilton J.P."/>
            <person name="Kanamori H."/>
            <person name="McCombie W.R."/>
            <person name="Ouyang S."/>
            <person name="Schwartz D.C."/>
            <person name="Tanaka T."/>
            <person name="Wu J."/>
            <person name="Zhou S."/>
            <person name="Childs K.L."/>
            <person name="Davidson R.M."/>
            <person name="Lin H."/>
            <person name="Quesada-Ocampo L."/>
            <person name="Vaillancourt B."/>
            <person name="Sakai H."/>
            <person name="Lee S.S."/>
            <person name="Kim J."/>
            <person name="Numa H."/>
            <person name="Itoh T."/>
            <person name="Buell C.R."/>
            <person name="Matsumoto T."/>
        </authorList>
    </citation>
    <scope>NUCLEOTIDE SEQUENCE [LARGE SCALE GENOMIC DNA]</scope>
    <source>
        <strain evidence="3">cv. Nipponbare</strain>
    </source>
</reference>
<reference evidence="3" key="1">
    <citation type="journal article" date="2005" name="Nature">
        <title>The map-based sequence of the rice genome.</title>
        <authorList>
            <consortium name="International rice genome sequencing project (IRGSP)"/>
            <person name="Matsumoto T."/>
            <person name="Wu J."/>
            <person name="Kanamori H."/>
            <person name="Katayose Y."/>
            <person name="Fujisawa M."/>
            <person name="Namiki N."/>
            <person name="Mizuno H."/>
            <person name="Yamamoto K."/>
            <person name="Antonio B.A."/>
            <person name="Baba T."/>
            <person name="Sakata K."/>
            <person name="Nagamura Y."/>
            <person name="Aoki H."/>
            <person name="Arikawa K."/>
            <person name="Arita K."/>
            <person name="Bito T."/>
            <person name="Chiden Y."/>
            <person name="Fujitsuka N."/>
            <person name="Fukunaka R."/>
            <person name="Hamada M."/>
            <person name="Harada C."/>
            <person name="Hayashi A."/>
            <person name="Hijishita S."/>
            <person name="Honda M."/>
            <person name="Hosokawa S."/>
            <person name="Ichikawa Y."/>
            <person name="Idonuma A."/>
            <person name="Iijima M."/>
            <person name="Ikeda M."/>
            <person name="Ikeno M."/>
            <person name="Ito K."/>
            <person name="Ito S."/>
            <person name="Ito T."/>
            <person name="Ito Y."/>
            <person name="Ito Y."/>
            <person name="Iwabuchi A."/>
            <person name="Kamiya K."/>
            <person name="Karasawa W."/>
            <person name="Kurita K."/>
            <person name="Katagiri S."/>
            <person name="Kikuta A."/>
            <person name="Kobayashi H."/>
            <person name="Kobayashi N."/>
            <person name="Machita K."/>
            <person name="Maehara T."/>
            <person name="Masukawa M."/>
            <person name="Mizubayashi T."/>
            <person name="Mukai Y."/>
            <person name="Nagasaki H."/>
            <person name="Nagata Y."/>
            <person name="Naito S."/>
            <person name="Nakashima M."/>
            <person name="Nakama Y."/>
            <person name="Nakamichi Y."/>
            <person name="Nakamura M."/>
            <person name="Meguro A."/>
            <person name="Negishi M."/>
            <person name="Ohta I."/>
            <person name="Ohta T."/>
            <person name="Okamoto M."/>
            <person name="Ono N."/>
            <person name="Saji S."/>
            <person name="Sakaguchi M."/>
            <person name="Sakai K."/>
            <person name="Shibata M."/>
            <person name="Shimokawa T."/>
            <person name="Song J."/>
            <person name="Takazaki Y."/>
            <person name="Terasawa K."/>
            <person name="Tsugane M."/>
            <person name="Tsuji K."/>
            <person name="Ueda S."/>
            <person name="Waki K."/>
            <person name="Yamagata H."/>
            <person name="Yamamoto M."/>
            <person name="Yamamoto S."/>
            <person name="Yamane H."/>
            <person name="Yoshiki S."/>
            <person name="Yoshihara R."/>
            <person name="Yukawa K."/>
            <person name="Zhong H."/>
            <person name="Yano M."/>
            <person name="Yuan Q."/>
            <person name="Ouyang S."/>
            <person name="Liu J."/>
            <person name="Jones K.M."/>
            <person name="Gansberger K."/>
            <person name="Moffat K."/>
            <person name="Hill J."/>
            <person name="Bera J."/>
            <person name="Fadrosh D."/>
            <person name="Jin S."/>
            <person name="Johri S."/>
            <person name="Kim M."/>
            <person name="Overton L."/>
            <person name="Reardon M."/>
            <person name="Tsitrin T."/>
            <person name="Vuong H."/>
            <person name="Weaver B."/>
            <person name="Ciecko A."/>
            <person name="Tallon L."/>
            <person name="Jackson J."/>
            <person name="Pai G."/>
            <person name="Aken S.V."/>
            <person name="Utterback T."/>
            <person name="Reidmuller S."/>
            <person name="Feldblyum T."/>
            <person name="Hsiao J."/>
            <person name="Zismann V."/>
            <person name="Iobst S."/>
            <person name="de Vazeille A.R."/>
            <person name="Buell C.R."/>
            <person name="Ying K."/>
            <person name="Li Y."/>
            <person name="Lu T."/>
            <person name="Huang Y."/>
            <person name="Zhao Q."/>
            <person name="Feng Q."/>
            <person name="Zhang L."/>
            <person name="Zhu J."/>
            <person name="Weng Q."/>
            <person name="Mu J."/>
            <person name="Lu Y."/>
            <person name="Fan D."/>
            <person name="Liu Y."/>
            <person name="Guan J."/>
            <person name="Zhang Y."/>
            <person name="Yu S."/>
            <person name="Liu X."/>
            <person name="Zhang Y."/>
            <person name="Hong G."/>
            <person name="Han B."/>
            <person name="Choisne N."/>
            <person name="Demange N."/>
            <person name="Orjeda G."/>
            <person name="Samain S."/>
            <person name="Cattolico L."/>
            <person name="Pelletier E."/>
            <person name="Couloux A."/>
            <person name="Segurens B."/>
            <person name="Wincker P."/>
            <person name="D'Hont A."/>
            <person name="Scarpelli C."/>
            <person name="Weissenbach J."/>
            <person name="Salanoubat M."/>
            <person name="Quetier F."/>
            <person name="Yu Y."/>
            <person name="Kim H.R."/>
            <person name="Rambo T."/>
            <person name="Currie J."/>
            <person name="Collura K."/>
            <person name="Luo M."/>
            <person name="Yang T."/>
            <person name="Ammiraju J.S.S."/>
            <person name="Engler F."/>
            <person name="Soderlund C."/>
            <person name="Wing R.A."/>
            <person name="Palmer L.E."/>
            <person name="de la Bastide M."/>
            <person name="Spiegel L."/>
            <person name="Nascimento L."/>
            <person name="Zutavern T."/>
            <person name="O'Shaughnessy A."/>
            <person name="Dike S."/>
            <person name="Dedhia N."/>
            <person name="Preston R."/>
            <person name="Balija V."/>
            <person name="McCombie W.R."/>
            <person name="Chow T."/>
            <person name="Chen H."/>
            <person name="Chung M."/>
            <person name="Chen C."/>
            <person name="Shaw J."/>
            <person name="Wu H."/>
            <person name="Hsiao K."/>
            <person name="Chao Y."/>
            <person name="Chu M."/>
            <person name="Cheng C."/>
            <person name="Hour A."/>
            <person name="Lee P."/>
            <person name="Lin S."/>
            <person name="Lin Y."/>
            <person name="Liou J."/>
            <person name="Liu S."/>
            <person name="Hsing Y."/>
            <person name="Raghuvanshi S."/>
            <person name="Mohanty A."/>
            <person name="Bharti A.K."/>
            <person name="Gaur A."/>
            <person name="Gupta V."/>
            <person name="Kumar D."/>
            <person name="Ravi V."/>
            <person name="Vij S."/>
            <person name="Kapur A."/>
            <person name="Khurana P."/>
            <person name="Khurana P."/>
            <person name="Khurana J.P."/>
            <person name="Tyagi A.K."/>
            <person name="Gaikwad K."/>
            <person name="Singh A."/>
            <person name="Dalal V."/>
            <person name="Srivastava S."/>
            <person name="Dixit A."/>
            <person name="Pal A.K."/>
            <person name="Ghazi I.A."/>
            <person name="Yadav M."/>
            <person name="Pandit A."/>
            <person name="Bhargava A."/>
            <person name="Sureshbabu K."/>
            <person name="Batra K."/>
            <person name="Sharma T.R."/>
            <person name="Mohapatra T."/>
            <person name="Singh N.K."/>
            <person name="Messing J."/>
            <person name="Nelson A.B."/>
            <person name="Fuks G."/>
            <person name="Kavchok S."/>
            <person name="Keizer G."/>
            <person name="Linton E."/>
            <person name="Llaca V."/>
            <person name="Song R."/>
            <person name="Tanyolac B."/>
            <person name="Young S."/>
            <person name="Ho-Il K."/>
            <person name="Hahn J.H."/>
            <person name="Sangsakoo G."/>
            <person name="Vanavichit A."/>
            <person name="de Mattos Luiz.A.T."/>
            <person name="Zimmer P.D."/>
            <person name="Malone G."/>
            <person name="Dellagostin O."/>
            <person name="de Oliveira A.C."/>
            <person name="Bevan M."/>
            <person name="Bancroft I."/>
            <person name="Minx P."/>
            <person name="Cordum H."/>
            <person name="Wilson R."/>
            <person name="Cheng Z."/>
            <person name="Jin W."/>
            <person name="Jiang J."/>
            <person name="Leong S.A."/>
            <person name="Iwama H."/>
            <person name="Gojobori T."/>
            <person name="Itoh T."/>
            <person name="Niimura Y."/>
            <person name="Fujii Y."/>
            <person name="Habara T."/>
            <person name="Sakai H."/>
            <person name="Sato Y."/>
            <person name="Wilson G."/>
            <person name="Kumar K."/>
            <person name="McCouch S."/>
            <person name="Juretic N."/>
            <person name="Hoen D."/>
            <person name="Wright S."/>
            <person name="Bruskiewich R."/>
            <person name="Bureau T."/>
            <person name="Miyao A."/>
            <person name="Hirochika H."/>
            <person name="Nishikawa T."/>
            <person name="Kadowaki K."/>
            <person name="Sugiura M."/>
            <person name="Burr B."/>
            <person name="Sasaki T."/>
        </authorList>
    </citation>
    <scope>NUCLEOTIDE SEQUENCE [LARGE SCALE GENOMIC DNA]</scope>
    <source>
        <strain evidence="3">cv. Nipponbare</strain>
    </source>
</reference>
<feature type="signal peptide" evidence="1">
    <location>
        <begin position="1"/>
        <end position="15"/>
    </location>
</feature>
<keyword evidence="1" id="KW-0732">Signal</keyword>
<proteinExistence type="predicted"/>
<dbReference type="PaxDb" id="39947-A0A0P0V789"/>
<dbReference type="EMBL" id="AP014957">
    <property type="protein sequence ID" value="BAS73964.1"/>
    <property type="molecule type" value="Genomic_DNA"/>
</dbReference>
<evidence type="ECO:0000256" key="1">
    <source>
        <dbReference type="SAM" id="SignalP"/>
    </source>
</evidence>
<organism evidence="2 3">
    <name type="scientific">Oryza sativa subsp. japonica</name>
    <name type="common">Rice</name>
    <dbReference type="NCBI Taxonomy" id="39947"/>
    <lineage>
        <taxon>Eukaryota</taxon>
        <taxon>Viridiplantae</taxon>
        <taxon>Streptophyta</taxon>
        <taxon>Embryophyta</taxon>
        <taxon>Tracheophyta</taxon>
        <taxon>Spermatophyta</taxon>
        <taxon>Magnoliopsida</taxon>
        <taxon>Liliopsida</taxon>
        <taxon>Poales</taxon>
        <taxon>Poaceae</taxon>
        <taxon>BOP clade</taxon>
        <taxon>Oryzoideae</taxon>
        <taxon>Oryzeae</taxon>
        <taxon>Oryzinae</taxon>
        <taxon>Oryza</taxon>
        <taxon>Oryza sativa</taxon>
    </lineage>
</organism>
<dbReference type="InParanoid" id="A0A0P0V789"/>